<dbReference type="PROSITE" id="PS00018">
    <property type="entry name" value="EF_HAND_1"/>
    <property type="match status" value="2"/>
</dbReference>
<dbReference type="Pfam" id="PF13202">
    <property type="entry name" value="EF-hand_5"/>
    <property type="match status" value="2"/>
</dbReference>
<evidence type="ECO:0000256" key="1">
    <source>
        <dbReference type="SAM" id="MobiDB-lite"/>
    </source>
</evidence>
<reference evidence="4 5" key="1">
    <citation type="journal article" date="2014" name="Genome Announc.">
        <title>Draft Genome Sequence of the Carrageenan-Degrading Bacterium Cellulophaga sp. Strain KL-A, Isolated from Decaying Marine Algae.</title>
        <authorList>
            <person name="Shan D."/>
            <person name="Ying J."/>
            <person name="Li X."/>
            <person name="Gao Z."/>
            <person name="Wei G."/>
            <person name="Shao Z."/>
        </authorList>
    </citation>
    <scope>NUCLEOTIDE SEQUENCE [LARGE SCALE GENOMIC DNA]</scope>
    <source>
        <strain evidence="4 5">KL-A</strain>
    </source>
</reference>
<comment type="caution">
    <text evidence="4">The sequence shown here is derived from an EMBL/GenBank/DDBJ whole genome shotgun (WGS) entry which is preliminary data.</text>
</comment>
<evidence type="ECO:0000313" key="5">
    <source>
        <dbReference type="Proteomes" id="UP000019275"/>
    </source>
</evidence>
<dbReference type="EMBL" id="ARZX01000002">
    <property type="protein sequence ID" value="EWH14777.1"/>
    <property type="molecule type" value="Genomic_DNA"/>
</dbReference>
<dbReference type="RefSeq" id="WP_013622411.1">
    <property type="nucleotide sequence ID" value="NZ_ARZX01000002.1"/>
</dbReference>
<evidence type="ECO:0000259" key="3">
    <source>
        <dbReference type="PROSITE" id="PS50222"/>
    </source>
</evidence>
<keyword evidence="5" id="KW-1185">Reference proteome</keyword>
<organism evidence="4 5">
    <name type="scientific">Cellulophaga geojensis KL-A</name>
    <dbReference type="NCBI Taxonomy" id="1328323"/>
    <lineage>
        <taxon>Bacteria</taxon>
        <taxon>Pseudomonadati</taxon>
        <taxon>Bacteroidota</taxon>
        <taxon>Flavobacteriia</taxon>
        <taxon>Flavobacteriales</taxon>
        <taxon>Flavobacteriaceae</taxon>
        <taxon>Cellulophaga</taxon>
    </lineage>
</organism>
<keyword evidence="2" id="KW-0732">Signal</keyword>
<dbReference type="InterPro" id="IPR002048">
    <property type="entry name" value="EF_hand_dom"/>
</dbReference>
<dbReference type="SUPFAM" id="SSF47473">
    <property type="entry name" value="EF-hand"/>
    <property type="match status" value="1"/>
</dbReference>
<feature type="signal peptide" evidence="2">
    <location>
        <begin position="1"/>
        <end position="25"/>
    </location>
</feature>
<accession>A0ABN0RSE7</accession>
<name>A0ABN0RSE7_9FLAO</name>
<feature type="domain" description="EF-hand" evidence="3">
    <location>
        <begin position="33"/>
        <end position="68"/>
    </location>
</feature>
<evidence type="ECO:0000256" key="2">
    <source>
        <dbReference type="SAM" id="SignalP"/>
    </source>
</evidence>
<dbReference type="Proteomes" id="UP000019275">
    <property type="component" value="Unassembled WGS sequence"/>
</dbReference>
<dbReference type="InterPro" id="IPR011992">
    <property type="entry name" value="EF-hand-dom_pair"/>
</dbReference>
<proteinExistence type="predicted"/>
<protein>
    <submittedName>
        <fullName evidence="4">EF hand repeat-containing protein</fullName>
    </submittedName>
</protein>
<feature type="region of interest" description="Disordered" evidence="1">
    <location>
        <begin position="75"/>
        <end position="96"/>
    </location>
</feature>
<dbReference type="InterPro" id="IPR018247">
    <property type="entry name" value="EF_Hand_1_Ca_BS"/>
</dbReference>
<dbReference type="Gene3D" id="1.10.238.10">
    <property type="entry name" value="EF-hand"/>
    <property type="match status" value="1"/>
</dbReference>
<feature type="chain" id="PRO_5045350881" evidence="2">
    <location>
        <begin position="26"/>
        <end position="96"/>
    </location>
</feature>
<evidence type="ECO:0000313" key="4">
    <source>
        <dbReference type="EMBL" id="EWH14777.1"/>
    </source>
</evidence>
<sequence>MKNTTVKKGVLVVALVAFGAMGLKAQPPKGEQRKRPTLEEIFKQMDANEDGKLTKEEVKGPLKKDFKKIDANEDGFLTKEEIEKMPKPEKKEKPSK</sequence>
<dbReference type="PROSITE" id="PS50222">
    <property type="entry name" value="EF_HAND_2"/>
    <property type="match status" value="1"/>
</dbReference>
<gene>
    <name evidence="4" type="ORF">KLA_03077</name>
</gene>